<dbReference type="EMBL" id="GL985080">
    <property type="protein sequence ID" value="EGR45333.1"/>
    <property type="molecule type" value="Genomic_DNA"/>
</dbReference>
<gene>
    <name evidence="2" type="ORF">TRIREDRAFT_111204</name>
</gene>
<dbReference type="KEGG" id="tre:TRIREDRAFT_111204"/>
<dbReference type="VEuPathDB" id="FungiDB:TRIREDRAFT_111204"/>
<dbReference type="InterPro" id="IPR010730">
    <property type="entry name" value="HET"/>
</dbReference>
<dbReference type="Pfam" id="PF06985">
    <property type="entry name" value="HET"/>
    <property type="match status" value="1"/>
</dbReference>
<dbReference type="AlphaFoldDB" id="G0RU69"/>
<dbReference type="GeneID" id="18482289"/>
<protein>
    <submittedName>
        <fullName evidence="2">Predicted protein</fullName>
    </submittedName>
</protein>
<keyword evidence="3" id="KW-1185">Reference proteome</keyword>
<evidence type="ECO:0000313" key="2">
    <source>
        <dbReference type="EMBL" id="EGR45333.1"/>
    </source>
</evidence>
<sequence>MSSTTHVGFQRRPVSSLIYGTAKPRPASRIYRPLPPGSIRLLKVLPAAADADTVALQLGSIQLEDAGPYEVLSYVWGDAAADETNVVLLNGTSLRVTTSLFSALRRFRDPLETQTFWIDALCVDWTDLADRSQHIGGLLMQVYAKAQAVVMWSGEEGDVNTGMLFKTAKASLESRLSKARL</sequence>
<proteinExistence type="predicted"/>
<dbReference type="HOGENOM" id="CLU_004184_6_2_1"/>
<evidence type="ECO:0000259" key="1">
    <source>
        <dbReference type="Pfam" id="PF06985"/>
    </source>
</evidence>
<reference evidence="2 3" key="1">
    <citation type="journal article" date="2008" name="Nat. Biotechnol.">
        <title>Genome sequencing and analysis of the biomass-degrading fungus Trichoderma reesei (syn. Hypocrea jecorina).</title>
        <authorList>
            <person name="Martinez D."/>
            <person name="Berka R.M."/>
            <person name="Henrissat B."/>
            <person name="Saloheimo M."/>
            <person name="Arvas M."/>
            <person name="Baker S.E."/>
            <person name="Chapman J."/>
            <person name="Chertkov O."/>
            <person name="Coutinho P.M."/>
            <person name="Cullen D."/>
            <person name="Danchin E.G."/>
            <person name="Grigoriev I.V."/>
            <person name="Harris P."/>
            <person name="Jackson M."/>
            <person name="Kubicek C.P."/>
            <person name="Han C.S."/>
            <person name="Ho I."/>
            <person name="Larrondo L.F."/>
            <person name="de Leon A.L."/>
            <person name="Magnuson J.K."/>
            <person name="Merino S."/>
            <person name="Misra M."/>
            <person name="Nelson B."/>
            <person name="Putnam N."/>
            <person name="Robbertse B."/>
            <person name="Salamov A.A."/>
            <person name="Schmoll M."/>
            <person name="Terry A."/>
            <person name="Thayer N."/>
            <person name="Westerholm-Parvinen A."/>
            <person name="Schoch C.L."/>
            <person name="Yao J."/>
            <person name="Barabote R."/>
            <person name="Nelson M.A."/>
            <person name="Detter C."/>
            <person name="Bruce D."/>
            <person name="Kuske C.R."/>
            <person name="Xie G."/>
            <person name="Richardson P."/>
            <person name="Rokhsar D.S."/>
            <person name="Lucas S.M."/>
            <person name="Rubin E.M."/>
            <person name="Dunn-Coleman N."/>
            <person name="Ward M."/>
            <person name="Brettin T.S."/>
        </authorList>
    </citation>
    <scope>NUCLEOTIDE SEQUENCE [LARGE SCALE GENOMIC DNA]</scope>
    <source>
        <strain evidence="2 3">QM6a</strain>
    </source>
</reference>
<dbReference type="PANTHER" id="PTHR24148:SF64">
    <property type="entry name" value="HETEROKARYON INCOMPATIBILITY DOMAIN-CONTAINING PROTEIN"/>
    <property type="match status" value="1"/>
</dbReference>
<dbReference type="PANTHER" id="PTHR24148">
    <property type="entry name" value="ANKYRIN REPEAT DOMAIN-CONTAINING PROTEIN 39 HOMOLOG-RELATED"/>
    <property type="match status" value="1"/>
</dbReference>
<dbReference type="Proteomes" id="UP000008984">
    <property type="component" value="Unassembled WGS sequence"/>
</dbReference>
<dbReference type="OrthoDB" id="4899362at2759"/>
<accession>G0RU69</accession>
<name>G0RU69_HYPJQ</name>
<organism evidence="3">
    <name type="scientific">Hypocrea jecorina (strain QM6a)</name>
    <name type="common">Trichoderma reesei</name>
    <dbReference type="NCBI Taxonomy" id="431241"/>
    <lineage>
        <taxon>Eukaryota</taxon>
        <taxon>Fungi</taxon>
        <taxon>Dikarya</taxon>
        <taxon>Ascomycota</taxon>
        <taxon>Pezizomycotina</taxon>
        <taxon>Sordariomycetes</taxon>
        <taxon>Hypocreomycetidae</taxon>
        <taxon>Hypocreales</taxon>
        <taxon>Hypocreaceae</taxon>
        <taxon>Trichoderma</taxon>
    </lineage>
</organism>
<evidence type="ECO:0000313" key="3">
    <source>
        <dbReference type="Proteomes" id="UP000008984"/>
    </source>
</evidence>
<feature type="domain" description="Heterokaryon incompatibility" evidence="1">
    <location>
        <begin position="69"/>
        <end position="167"/>
    </location>
</feature>
<dbReference type="RefSeq" id="XP_006968775.1">
    <property type="nucleotide sequence ID" value="XM_006968713.1"/>
</dbReference>
<dbReference type="InterPro" id="IPR052895">
    <property type="entry name" value="HetReg/Transcr_Mod"/>
</dbReference>